<reference evidence="1" key="1">
    <citation type="submission" date="2015-12" db="EMBL/GenBank/DDBJ databases">
        <title>Gene expression during late stages of embryo sac development: a critical building block for successful pollen-pistil interactions.</title>
        <authorList>
            <person name="Liu Y."/>
            <person name="Joly V."/>
            <person name="Sabar M."/>
            <person name="Matton D.P."/>
        </authorList>
    </citation>
    <scope>NUCLEOTIDE SEQUENCE</scope>
</reference>
<sequence length="108" mass="12397">MLIGTHISVPSPLLVGQVISQSLPMARFLPQVFISLSKSKHKSQQVMILKTIKSKMSFHTSFQSLSKDFNPYHSHHQKEKPPTRRKFLVENINALSLQLENMMIKNIQ</sequence>
<accession>A0A0V0HJQ3</accession>
<dbReference type="EMBL" id="GEDG01018962">
    <property type="protein sequence ID" value="JAP20343.1"/>
    <property type="molecule type" value="Transcribed_RNA"/>
</dbReference>
<evidence type="ECO:0000313" key="1">
    <source>
        <dbReference type="EMBL" id="JAP20343.1"/>
    </source>
</evidence>
<dbReference type="AlphaFoldDB" id="A0A0V0HJQ3"/>
<organism evidence="1">
    <name type="scientific">Solanum chacoense</name>
    <name type="common">Chaco potato</name>
    <dbReference type="NCBI Taxonomy" id="4108"/>
    <lineage>
        <taxon>Eukaryota</taxon>
        <taxon>Viridiplantae</taxon>
        <taxon>Streptophyta</taxon>
        <taxon>Embryophyta</taxon>
        <taxon>Tracheophyta</taxon>
        <taxon>Spermatophyta</taxon>
        <taxon>Magnoliopsida</taxon>
        <taxon>eudicotyledons</taxon>
        <taxon>Gunneridae</taxon>
        <taxon>Pentapetalae</taxon>
        <taxon>asterids</taxon>
        <taxon>lamiids</taxon>
        <taxon>Solanales</taxon>
        <taxon>Solanaceae</taxon>
        <taxon>Solanoideae</taxon>
        <taxon>Solaneae</taxon>
        <taxon>Solanum</taxon>
    </lineage>
</organism>
<name>A0A0V0HJQ3_SOLCH</name>
<proteinExistence type="predicted"/>
<protein>
    <submittedName>
        <fullName evidence="1">Putative ovule protein</fullName>
    </submittedName>
</protein>